<feature type="domain" description="DOMON" evidence="2">
    <location>
        <begin position="24"/>
        <end position="141"/>
    </location>
</feature>
<reference evidence="4" key="3">
    <citation type="submission" date="2018-08" db="EMBL/GenBank/DDBJ databases">
        <title>Leveraging single-cell genomics to expand the Fungal Tree of Life.</title>
        <authorList>
            <consortium name="DOE Joint Genome Institute"/>
            <person name="Ahrendt S.R."/>
            <person name="Quandt C.A."/>
            <person name="Ciobanu D."/>
            <person name="Clum A."/>
            <person name="Salamov A."/>
            <person name="Andreopoulos B."/>
            <person name="Cheng J.-F."/>
            <person name="Woyke T."/>
            <person name="Pelin A."/>
            <person name="Henrissat B."/>
            <person name="Reynolds N."/>
            <person name="Benny G.L."/>
            <person name="Smith M.E."/>
            <person name="James T.Y."/>
            <person name="Grigoriev I.V."/>
        </authorList>
    </citation>
    <scope>NUCLEOTIDE SEQUENCE</scope>
    <source>
        <strain evidence="4">CSF55</strain>
    </source>
</reference>
<evidence type="ECO:0000259" key="2">
    <source>
        <dbReference type="PROSITE" id="PS50836"/>
    </source>
</evidence>
<feature type="signal peptide" evidence="1">
    <location>
        <begin position="1"/>
        <end position="20"/>
    </location>
</feature>
<evidence type="ECO:0000313" key="6">
    <source>
        <dbReference type="Proteomes" id="UP000281549"/>
    </source>
</evidence>
<proteinExistence type="predicted"/>
<reference evidence="3 5" key="1">
    <citation type="journal article" date="2013" name="Curr. Biol.">
        <title>Shared signatures of parasitism and phylogenomics unite Cryptomycota and microsporidia.</title>
        <authorList>
            <person name="James T.Y."/>
            <person name="Pelin A."/>
            <person name="Bonen L."/>
            <person name="Ahrendt S."/>
            <person name="Sain D."/>
            <person name="Corradi N."/>
            <person name="Stajich J.E."/>
        </authorList>
    </citation>
    <scope>NUCLEOTIDE SEQUENCE [LARGE SCALE GENOMIC DNA]</scope>
    <source>
        <strain evidence="3 5">CSF55</strain>
        <strain evidence="3 5">CSF55</strain>
    </source>
</reference>
<dbReference type="HOGENOM" id="CLU_1256675_0_0_1"/>
<name>A0A075AW91_ROZAC</name>
<keyword evidence="1" id="KW-0732">Signal</keyword>
<organism evidence="3 5">
    <name type="scientific">Rozella allomycis (strain CSF55)</name>
    <dbReference type="NCBI Taxonomy" id="988480"/>
    <lineage>
        <taxon>Eukaryota</taxon>
        <taxon>Fungi</taxon>
        <taxon>Fungi incertae sedis</taxon>
        <taxon>Cryptomycota</taxon>
        <taxon>Cryptomycota incertae sedis</taxon>
        <taxon>Rozella</taxon>
    </lineage>
</organism>
<dbReference type="AlphaFoldDB" id="A0A075AW91"/>
<dbReference type="SMART" id="SM00664">
    <property type="entry name" value="DoH"/>
    <property type="match status" value="1"/>
</dbReference>
<evidence type="ECO:0000313" key="3">
    <source>
        <dbReference type="EMBL" id="EPZ32809.1"/>
    </source>
</evidence>
<feature type="chain" id="PRO_5040560226" description="DOMON domain-containing protein" evidence="1">
    <location>
        <begin position="21"/>
        <end position="220"/>
    </location>
</feature>
<sequence>MKTNQAKWLLLCLTIPCAFAKLLTTADRQWTFNYRLKNTTIDFEISAKSTNPKSEWVGFGISKNGKMGGADMAILNSGILKTYTGIPFSRPSESSTIIETFQYSSNENKVSFNFSRSLASGNGLNVAIVPSSKIYIIYAKGPGMQLSYHGPKRGVIELIVDYDETQMSQKRKPSESLTESIAHSQNVDSLAITPQNLQDLSYLPFSQVASAHAVLMIISW</sequence>
<gene>
    <name evidence="3" type="ORF">O9G_000884</name>
    <name evidence="4" type="ORF">ROZALSC1DRAFT_29280</name>
</gene>
<evidence type="ECO:0000313" key="4">
    <source>
        <dbReference type="EMBL" id="RKP19092.1"/>
    </source>
</evidence>
<accession>A0A075AW91</accession>
<protein>
    <recommendedName>
        <fullName evidence="2">DOMON domain-containing protein</fullName>
    </recommendedName>
</protein>
<dbReference type="EMBL" id="ML005298">
    <property type="protein sequence ID" value="RKP19092.1"/>
    <property type="molecule type" value="Genomic_DNA"/>
</dbReference>
<dbReference type="Pfam" id="PF03351">
    <property type="entry name" value="DOMON"/>
    <property type="match status" value="1"/>
</dbReference>
<dbReference type="EMBL" id="KE561117">
    <property type="protein sequence ID" value="EPZ32809.1"/>
    <property type="molecule type" value="Genomic_DNA"/>
</dbReference>
<dbReference type="CDD" id="cd09631">
    <property type="entry name" value="DOMON_DOH"/>
    <property type="match status" value="1"/>
</dbReference>
<dbReference type="OrthoDB" id="19261at2759"/>
<reference evidence="6" key="2">
    <citation type="journal article" date="2018" name="Nat. Microbiol.">
        <title>Leveraging single-cell genomics to expand the fungal tree of life.</title>
        <authorList>
            <person name="Ahrendt S.R."/>
            <person name="Quandt C.A."/>
            <person name="Ciobanu D."/>
            <person name="Clum A."/>
            <person name="Salamov A."/>
            <person name="Andreopoulos B."/>
            <person name="Cheng J.F."/>
            <person name="Woyke T."/>
            <person name="Pelin A."/>
            <person name="Henrissat B."/>
            <person name="Reynolds N.K."/>
            <person name="Benny G.L."/>
            <person name="Smith M.E."/>
            <person name="James T.Y."/>
            <person name="Grigoriev I.V."/>
        </authorList>
    </citation>
    <scope>NUCLEOTIDE SEQUENCE [LARGE SCALE GENOMIC DNA]</scope>
    <source>
        <strain evidence="6">CSF55</strain>
    </source>
</reference>
<dbReference type="InterPro" id="IPR005018">
    <property type="entry name" value="DOMON_domain"/>
</dbReference>
<dbReference type="PROSITE" id="PS50836">
    <property type="entry name" value="DOMON"/>
    <property type="match status" value="1"/>
</dbReference>
<keyword evidence="5" id="KW-1185">Reference proteome</keyword>
<dbReference type="Proteomes" id="UP000281549">
    <property type="component" value="Unassembled WGS sequence"/>
</dbReference>
<dbReference type="Proteomes" id="UP000030755">
    <property type="component" value="Unassembled WGS sequence"/>
</dbReference>
<dbReference type="InterPro" id="IPR045266">
    <property type="entry name" value="DOH_DOMON"/>
</dbReference>
<evidence type="ECO:0000313" key="5">
    <source>
        <dbReference type="Proteomes" id="UP000030755"/>
    </source>
</evidence>
<evidence type="ECO:0000256" key="1">
    <source>
        <dbReference type="SAM" id="SignalP"/>
    </source>
</evidence>